<keyword evidence="2" id="KW-0548">Nucleotidyltransferase</keyword>
<evidence type="ECO:0000256" key="1">
    <source>
        <dbReference type="SAM" id="MobiDB-lite"/>
    </source>
</evidence>
<name>A0A6L2P3F4_TANCI</name>
<organism evidence="2">
    <name type="scientific">Tanacetum cinerariifolium</name>
    <name type="common">Dalmatian daisy</name>
    <name type="synonym">Chrysanthemum cinerariifolium</name>
    <dbReference type="NCBI Taxonomy" id="118510"/>
    <lineage>
        <taxon>Eukaryota</taxon>
        <taxon>Viridiplantae</taxon>
        <taxon>Streptophyta</taxon>
        <taxon>Embryophyta</taxon>
        <taxon>Tracheophyta</taxon>
        <taxon>Spermatophyta</taxon>
        <taxon>Magnoliopsida</taxon>
        <taxon>eudicotyledons</taxon>
        <taxon>Gunneridae</taxon>
        <taxon>Pentapetalae</taxon>
        <taxon>asterids</taxon>
        <taxon>campanulids</taxon>
        <taxon>Asterales</taxon>
        <taxon>Asteraceae</taxon>
        <taxon>Asteroideae</taxon>
        <taxon>Anthemideae</taxon>
        <taxon>Anthemidinae</taxon>
        <taxon>Tanacetum</taxon>
    </lineage>
</organism>
<keyword evidence="2" id="KW-0695">RNA-directed DNA polymerase</keyword>
<comment type="caution">
    <text evidence="2">The sequence shown here is derived from an EMBL/GenBank/DDBJ whole genome shotgun (WGS) entry which is preliminary data.</text>
</comment>
<evidence type="ECO:0000313" key="2">
    <source>
        <dbReference type="EMBL" id="GEU91354.1"/>
    </source>
</evidence>
<sequence>MTRNQVERDRYGTHDRLVAAYFFAHPKYNEATFRMRFRMSRRLFTHIVQEITNQYPYFQLHPNCAGKIGISALVKCTFAIRQMAYDTVLDALDEYLQMGATTARDNLVDALVNEDNDSEVEDVYDETATYRASTSFNVNKASNSGSGWGNKTLYEQWQESHCEDPYDDDDDDFDDPSLTDAQMKFDNAFILIFVDAIHLSRNPSFMKGLRVADMVTALVANPTPLSALLYRRFAVGYVVKQMEYVKPSLPKVQRNLQTVHSVEKSGENEVDFMKRARGIYQDKNKNSSFNHEKAWAVLRKHAKWDAPDPAPVDLTEDNVPDEHFFAVNTDELFGPDAIPRPPVNDAPKKTKSDTSTSTGGSNSSSQFGDFITYELRLKREAAKKAFEASKDKDRMITRLEELRFIALSTKDLSPDDAEVFKAKTFEVLKVVPEHNDAYALTNVLHGLKFQHCLELLCVGVG</sequence>
<dbReference type="EMBL" id="BKCJ010010385">
    <property type="protein sequence ID" value="GEU91354.1"/>
    <property type="molecule type" value="Genomic_DNA"/>
</dbReference>
<protein>
    <submittedName>
        <fullName evidence="2">Reverse transcriptase domain-containing protein</fullName>
    </submittedName>
</protein>
<reference evidence="2" key="1">
    <citation type="journal article" date="2019" name="Sci. Rep.">
        <title>Draft genome of Tanacetum cinerariifolium, the natural source of mosquito coil.</title>
        <authorList>
            <person name="Yamashiro T."/>
            <person name="Shiraishi A."/>
            <person name="Satake H."/>
            <person name="Nakayama K."/>
        </authorList>
    </citation>
    <scope>NUCLEOTIDE SEQUENCE</scope>
</reference>
<feature type="region of interest" description="Disordered" evidence="1">
    <location>
        <begin position="332"/>
        <end position="364"/>
    </location>
</feature>
<accession>A0A6L2P3F4</accession>
<dbReference type="PANTHER" id="PTHR47150:SF5">
    <property type="entry name" value="OS07G0546750 PROTEIN"/>
    <property type="match status" value="1"/>
</dbReference>
<keyword evidence="2" id="KW-0808">Transferase</keyword>
<dbReference type="GO" id="GO:0003964">
    <property type="term" value="F:RNA-directed DNA polymerase activity"/>
    <property type="evidence" value="ECO:0007669"/>
    <property type="project" value="UniProtKB-KW"/>
</dbReference>
<gene>
    <name evidence="2" type="ORF">Tci_063332</name>
</gene>
<dbReference type="AlphaFoldDB" id="A0A6L2P3F4"/>
<feature type="compositionally biased region" description="Low complexity" evidence="1">
    <location>
        <begin position="353"/>
        <end position="364"/>
    </location>
</feature>
<proteinExistence type="predicted"/>
<dbReference type="PANTHER" id="PTHR47150">
    <property type="entry name" value="OS12G0169200 PROTEIN"/>
    <property type="match status" value="1"/>
</dbReference>